<gene>
    <name evidence="3" type="ORF">KCU76_g5423</name>
</gene>
<dbReference type="Proteomes" id="UP000779574">
    <property type="component" value="Unassembled WGS sequence"/>
</dbReference>
<reference evidence="3" key="2">
    <citation type="submission" date="2021-08" db="EMBL/GenBank/DDBJ databases">
        <authorList>
            <person name="Gostincar C."/>
            <person name="Sun X."/>
            <person name="Song Z."/>
            <person name="Gunde-Cimerman N."/>
        </authorList>
    </citation>
    <scope>NUCLEOTIDE SEQUENCE</scope>
    <source>
        <strain evidence="3">EXF-9911</strain>
    </source>
</reference>
<evidence type="ECO:0000313" key="4">
    <source>
        <dbReference type="Proteomes" id="UP000779574"/>
    </source>
</evidence>
<proteinExistence type="predicted"/>
<reference evidence="3" key="1">
    <citation type="journal article" date="2021" name="J Fungi (Basel)">
        <title>Virulence traits and population genomics of the black yeast Aureobasidium melanogenum.</title>
        <authorList>
            <person name="Cernosa A."/>
            <person name="Sun X."/>
            <person name="Gostincar C."/>
            <person name="Fang C."/>
            <person name="Gunde-Cimerman N."/>
            <person name="Song Z."/>
        </authorList>
    </citation>
    <scope>NUCLEOTIDE SEQUENCE</scope>
    <source>
        <strain evidence="3">EXF-9911</strain>
    </source>
</reference>
<keyword evidence="2" id="KW-0812">Transmembrane</keyword>
<dbReference type="OrthoDB" id="3907150at2759"/>
<keyword evidence="2" id="KW-0472">Membrane</keyword>
<comment type="caution">
    <text evidence="3">The sequence shown here is derived from an EMBL/GenBank/DDBJ whole genome shotgun (WGS) entry which is preliminary data.</text>
</comment>
<evidence type="ECO:0000256" key="2">
    <source>
        <dbReference type="SAM" id="Phobius"/>
    </source>
</evidence>
<feature type="non-terminal residue" evidence="3">
    <location>
        <position position="384"/>
    </location>
</feature>
<feature type="compositionally biased region" description="Low complexity" evidence="1">
    <location>
        <begin position="96"/>
        <end position="107"/>
    </location>
</feature>
<feature type="transmembrane region" description="Helical" evidence="2">
    <location>
        <begin position="188"/>
        <end position="209"/>
    </location>
</feature>
<keyword evidence="2" id="KW-1133">Transmembrane helix</keyword>
<feature type="compositionally biased region" description="Basic and acidic residues" evidence="1">
    <location>
        <begin position="71"/>
        <end position="92"/>
    </location>
</feature>
<sequence length="384" mass="42287">MQLPVMASLWRPLRLLPPLQSTLSQPLGLRACTSLQSRLLHSSPILHVRKPSKAVVRPLDATATTRKKQHRDALRKQQSVDRHNDLESHDAPRLAPSTSPTISTSTTAHQPSTPPPTIHQPIAVASTQHHPVAKQQVEAASTPLPTSPLKPTFEYVPGGRSGVQQSLRELASAESPTLIYEATKARQYIAWCLFASLLLGCVAAMQIGFFTTDPSKSDLRIASVFLLTALMWTILASWAAFGANDVIKKIWAIPSSTGRPLLRLEPVKIAFGKRPLPFDVPLGRVFSDKGFEQSIAHFEATRDVRRKPGVLDALFEPVGTIMSANMKMIQRKSSFAQLRVADSGVWKVDLRDCKVPDGGKTLDLLILPSERKRGWFASLFIQDV</sequence>
<feature type="transmembrane region" description="Helical" evidence="2">
    <location>
        <begin position="221"/>
        <end position="241"/>
    </location>
</feature>
<name>A0A9P8EPJ8_AURME</name>
<feature type="region of interest" description="Disordered" evidence="1">
    <location>
        <begin position="56"/>
        <end position="120"/>
    </location>
</feature>
<protein>
    <submittedName>
        <fullName evidence="3">Uncharacterized protein</fullName>
    </submittedName>
</protein>
<organism evidence="3 4">
    <name type="scientific">Aureobasidium melanogenum</name>
    <name type="common">Aureobasidium pullulans var. melanogenum</name>
    <dbReference type="NCBI Taxonomy" id="46634"/>
    <lineage>
        <taxon>Eukaryota</taxon>
        <taxon>Fungi</taxon>
        <taxon>Dikarya</taxon>
        <taxon>Ascomycota</taxon>
        <taxon>Pezizomycotina</taxon>
        <taxon>Dothideomycetes</taxon>
        <taxon>Dothideomycetidae</taxon>
        <taxon>Dothideales</taxon>
        <taxon>Saccotheciaceae</taxon>
        <taxon>Aureobasidium</taxon>
    </lineage>
</organism>
<evidence type="ECO:0000313" key="3">
    <source>
        <dbReference type="EMBL" id="KAG9694211.1"/>
    </source>
</evidence>
<evidence type="ECO:0000256" key="1">
    <source>
        <dbReference type="SAM" id="MobiDB-lite"/>
    </source>
</evidence>
<dbReference type="AlphaFoldDB" id="A0A9P8EPJ8"/>
<accession>A0A9P8EPJ8</accession>
<dbReference type="EMBL" id="JAHFXF010000169">
    <property type="protein sequence ID" value="KAG9694211.1"/>
    <property type="molecule type" value="Genomic_DNA"/>
</dbReference>